<evidence type="ECO:0000313" key="2">
    <source>
        <dbReference type="EMBL" id="MBI5129874.1"/>
    </source>
</evidence>
<dbReference type="Pfam" id="PF12281">
    <property type="entry name" value="NTP_transf_8"/>
    <property type="match status" value="1"/>
</dbReference>
<name>A0A933VUI4_RHOPL</name>
<comment type="caution">
    <text evidence="2">The sequence shown here is derived from an EMBL/GenBank/DDBJ whole genome shotgun (WGS) entry which is preliminary data.</text>
</comment>
<evidence type="ECO:0000313" key="3">
    <source>
        <dbReference type="Proteomes" id="UP000782519"/>
    </source>
</evidence>
<dbReference type="AlphaFoldDB" id="A0A933VUI4"/>
<reference evidence="2" key="1">
    <citation type="submission" date="2020-07" db="EMBL/GenBank/DDBJ databases">
        <title>Huge and variable diversity of episymbiotic CPR bacteria and DPANN archaea in groundwater ecosystems.</title>
        <authorList>
            <person name="He C.Y."/>
            <person name="Keren R."/>
            <person name="Whittaker M."/>
            <person name="Farag I.F."/>
            <person name="Doudna J."/>
            <person name="Cate J.H.D."/>
            <person name="Banfield J.F."/>
        </authorList>
    </citation>
    <scope>NUCLEOTIDE SEQUENCE</scope>
    <source>
        <strain evidence="2">NC_groundwater_1818_Pr3_B-0.1um_66_35</strain>
    </source>
</reference>
<sequence length="340" mass="37868">MSQLEPITMDRAQIRHLEDVRELWARYDMVSSLQEQFKGAMGWKKVGAAEYLTTYFTDPITGKKHMNSLGRRSPETEFKKVEFDRARAEVDKAMAELKRDIEPLIRVGKALRMGLLEPIAGDVLRELSRKDLLGEDLMIIGSAGLHLYEAAAGALLPRSLIVEGDLDLMSSAESRQEAIDALLPVVRLADKSFALHGPSRSLRTDKGFRVHIHTRRSIGRAIDQLNGASDEQISVLQEMIRLEPVKAVAIARDGIPVGMTGMDPRAFALTKHAMATMDPGRDGPATRIFKDQAYAVGRLVERFGSRPFEDYQMSAFPAFAESIETGDPEAQDAIGRFLRF</sequence>
<evidence type="ECO:0000259" key="1">
    <source>
        <dbReference type="Pfam" id="PF12281"/>
    </source>
</evidence>
<proteinExistence type="predicted"/>
<feature type="domain" description="Nucleotidyltransferase-like" evidence="1">
    <location>
        <begin position="120"/>
        <end position="315"/>
    </location>
</feature>
<protein>
    <recommendedName>
        <fullName evidence="1">Nucleotidyltransferase-like domain-containing protein</fullName>
    </recommendedName>
</protein>
<dbReference type="Proteomes" id="UP000782519">
    <property type="component" value="Unassembled WGS sequence"/>
</dbReference>
<dbReference type="InterPro" id="IPR058575">
    <property type="entry name" value="NTP_transf_8_dom"/>
</dbReference>
<dbReference type="EMBL" id="JACRJB010000025">
    <property type="protein sequence ID" value="MBI5129874.1"/>
    <property type="molecule type" value="Genomic_DNA"/>
</dbReference>
<gene>
    <name evidence="2" type="ORF">HZA66_10555</name>
</gene>
<accession>A0A933VUI4</accession>
<organism evidence="2 3">
    <name type="scientific">Rhodopseudomonas palustris</name>
    <dbReference type="NCBI Taxonomy" id="1076"/>
    <lineage>
        <taxon>Bacteria</taxon>
        <taxon>Pseudomonadati</taxon>
        <taxon>Pseudomonadota</taxon>
        <taxon>Alphaproteobacteria</taxon>
        <taxon>Hyphomicrobiales</taxon>
        <taxon>Nitrobacteraceae</taxon>
        <taxon>Rhodopseudomonas</taxon>
    </lineage>
</organism>